<accession>A0A067DJ23</accession>
<name>A0A067DJ23_CITSI</name>
<gene>
    <name evidence="1" type="ORF">CISIN_1g043982mg</name>
</gene>
<reference evidence="1 2" key="1">
    <citation type="submission" date="2014-04" db="EMBL/GenBank/DDBJ databases">
        <authorList>
            <consortium name="International Citrus Genome Consortium"/>
            <person name="Gmitter F."/>
            <person name="Chen C."/>
            <person name="Farmerie W."/>
            <person name="Harkins T."/>
            <person name="Desany B."/>
            <person name="Mohiuddin M."/>
            <person name="Kodira C."/>
            <person name="Borodovsky M."/>
            <person name="Lomsadze A."/>
            <person name="Burns P."/>
            <person name="Jenkins J."/>
            <person name="Prochnik S."/>
            <person name="Shu S."/>
            <person name="Chapman J."/>
            <person name="Pitluck S."/>
            <person name="Schmutz J."/>
            <person name="Rokhsar D."/>
        </authorList>
    </citation>
    <scope>NUCLEOTIDE SEQUENCE</scope>
</reference>
<dbReference type="EMBL" id="KK785418">
    <property type="protein sequence ID" value="KDO42994.1"/>
    <property type="molecule type" value="Genomic_DNA"/>
</dbReference>
<evidence type="ECO:0000313" key="1">
    <source>
        <dbReference type="EMBL" id="KDO42994.1"/>
    </source>
</evidence>
<proteinExistence type="predicted"/>
<dbReference type="Proteomes" id="UP000027120">
    <property type="component" value="Unassembled WGS sequence"/>
</dbReference>
<sequence length="125" mass="14231">MINCGKQPGRNFFIRPLNESQSGWSQSLHTSQSTPNHKIRKTLFKRVLFNLTGQIRCKGTLPLGRGAESRSFYAFVFKLFSHPVTKRNQKSGNELNIHRLISHGTGDKFLSCLFYSTSLLVVLFI</sequence>
<keyword evidence="2" id="KW-1185">Reference proteome</keyword>
<evidence type="ECO:0000313" key="2">
    <source>
        <dbReference type="Proteomes" id="UP000027120"/>
    </source>
</evidence>
<organism evidence="1 2">
    <name type="scientific">Citrus sinensis</name>
    <name type="common">Sweet orange</name>
    <name type="synonym">Citrus aurantium var. sinensis</name>
    <dbReference type="NCBI Taxonomy" id="2711"/>
    <lineage>
        <taxon>Eukaryota</taxon>
        <taxon>Viridiplantae</taxon>
        <taxon>Streptophyta</taxon>
        <taxon>Embryophyta</taxon>
        <taxon>Tracheophyta</taxon>
        <taxon>Spermatophyta</taxon>
        <taxon>Magnoliopsida</taxon>
        <taxon>eudicotyledons</taxon>
        <taxon>Gunneridae</taxon>
        <taxon>Pentapetalae</taxon>
        <taxon>rosids</taxon>
        <taxon>malvids</taxon>
        <taxon>Sapindales</taxon>
        <taxon>Rutaceae</taxon>
        <taxon>Aurantioideae</taxon>
        <taxon>Citrus</taxon>
    </lineage>
</organism>
<dbReference type="AlphaFoldDB" id="A0A067DJ23"/>
<protein>
    <submittedName>
        <fullName evidence="1">Uncharacterized protein</fullName>
    </submittedName>
</protein>